<accession>A0A1Y3AN06</accession>
<gene>
    <name evidence="1" type="ORF">BLA29_011690</name>
</gene>
<evidence type="ECO:0000313" key="2">
    <source>
        <dbReference type="Proteomes" id="UP000194236"/>
    </source>
</evidence>
<proteinExistence type="predicted"/>
<comment type="caution">
    <text evidence="1">The sequence shown here is derived from an EMBL/GenBank/DDBJ whole genome shotgun (WGS) entry which is preliminary data.</text>
</comment>
<protein>
    <submittedName>
        <fullName evidence="1">Uncharacterized protein</fullName>
    </submittedName>
</protein>
<dbReference type="EMBL" id="MUJZ01072736">
    <property type="protein sequence ID" value="OTF68983.1"/>
    <property type="molecule type" value="Genomic_DNA"/>
</dbReference>
<dbReference type="AlphaFoldDB" id="A0A1Y3AN06"/>
<evidence type="ECO:0000313" key="1">
    <source>
        <dbReference type="EMBL" id="OTF68983.1"/>
    </source>
</evidence>
<sequence>MSPIILTASHIFSSLIRNNLNRYLKNPLFTRSLVKNSLWQGEFDGEHEHGGSSSLIVPQFSINDHHQLAMESFDGQTFPNFDLPPNGVGDFLPPSKSPMLEQNNVRFPTEKSLINDDQDVQENKLNRIHSTKSLTTTNNKNAYSSFKKIPQLSNKYINED</sequence>
<name>A0A1Y3AN06_EURMA</name>
<reference evidence="1 2" key="1">
    <citation type="submission" date="2017-03" db="EMBL/GenBank/DDBJ databases">
        <title>Genome Survey of Euroglyphus maynei.</title>
        <authorList>
            <person name="Arlian L.G."/>
            <person name="Morgan M.S."/>
            <person name="Rider S.D."/>
        </authorList>
    </citation>
    <scope>NUCLEOTIDE SEQUENCE [LARGE SCALE GENOMIC DNA]</scope>
    <source>
        <strain evidence="1">Arlian Lab</strain>
        <tissue evidence="1">Whole body</tissue>
    </source>
</reference>
<keyword evidence="2" id="KW-1185">Reference proteome</keyword>
<feature type="non-terminal residue" evidence="1">
    <location>
        <position position="160"/>
    </location>
</feature>
<organism evidence="1 2">
    <name type="scientific">Euroglyphus maynei</name>
    <name type="common">Mayne's house dust mite</name>
    <dbReference type="NCBI Taxonomy" id="6958"/>
    <lineage>
        <taxon>Eukaryota</taxon>
        <taxon>Metazoa</taxon>
        <taxon>Ecdysozoa</taxon>
        <taxon>Arthropoda</taxon>
        <taxon>Chelicerata</taxon>
        <taxon>Arachnida</taxon>
        <taxon>Acari</taxon>
        <taxon>Acariformes</taxon>
        <taxon>Sarcoptiformes</taxon>
        <taxon>Astigmata</taxon>
        <taxon>Psoroptidia</taxon>
        <taxon>Analgoidea</taxon>
        <taxon>Pyroglyphidae</taxon>
        <taxon>Pyroglyphinae</taxon>
        <taxon>Euroglyphus</taxon>
    </lineage>
</organism>
<dbReference type="Proteomes" id="UP000194236">
    <property type="component" value="Unassembled WGS sequence"/>
</dbReference>